<keyword evidence="2" id="KW-1185">Reference proteome</keyword>
<comment type="caution">
    <text evidence="1">The sequence shown here is derived from an EMBL/GenBank/DDBJ whole genome shotgun (WGS) entry which is preliminary data.</text>
</comment>
<dbReference type="EMBL" id="JAHRIN010026440">
    <property type="protein sequence ID" value="MEQ2200736.1"/>
    <property type="molecule type" value="Genomic_DNA"/>
</dbReference>
<proteinExistence type="predicted"/>
<evidence type="ECO:0000313" key="1">
    <source>
        <dbReference type="EMBL" id="MEQ2200736.1"/>
    </source>
</evidence>
<accession>A0ABV0QZ75</accession>
<gene>
    <name evidence="1" type="ORF">XENOCAPTIV_002323</name>
</gene>
<reference evidence="1 2" key="1">
    <citation type="submission" date="2021-06" db="EMBL/GenBank/DDBJ databases">
        <authorList>
            <person name="Palmer J.M."/>
        </authorList>
    </citation>
    <scope>NUCLEOTIDE SEQUENCE [LARGE SCALE GENOMIC DNA]</scope>
    <source>
        <strain evidence="1 2">XC_2019</strain>
        <tissue evidence="1">Muscle</tissue>
    </source>
</reference>
<name>A0ABV0QZ75_9TELE</name>
<protein>
    <submittedName>
        <fullName evidence="1">Uncharacterized protein</fullName>
    </submittedName>
</protein>
<dbReference type="Proteomes" id="UP001434883">
    <property type="component" value="Unassembled WGS sequence"/>
</dbReference>
<organism evidence="1 2">
    <name type="scientific">Xenoophorus captivus</name>
    <dbReference type="NCBI Taxonomy" id="1517983"/>
    <lineage>
        <taxon>Eukaryota</taxon>
        <taxon>Metazoa</taxon>
        <taxon>Chordata</taxon>
        <taxon>Craniata</taxon>
        <taxon>Vertebrata</taxon>
        <taxon>Euteleostomi</taxon>
        <taxon>Actinopterygii</taxon>
        <taxon>Neopterygii</taxon>
        <taxon>Teleostei</taxon>
        <taxon>Neoteleostei</taxon>
        <taxon>Acanthomorphata</taxon>
        <taxon>Ovalentaria</taxon>
        <taxon>Atherinomorphae</taxon>
        <taxon>Cyprinodontiformes</taxon>
        <taxon>Goodeidae</taxon>
        <taxon>Xenoophorus</taxon>
    </lineage>
</organism>
<sequence length="133" mass="15090">MTNILPLIVLKGLGCNAHNGGKKELQPFLFVVSPCLGYTTCSYFPCHPRSLFYSPQKNRVNIKDIPMQALAKDAFRVAVEEMLADSSLQNWFNSDTSEGALLVLCTTMYAFQRVSLLSRHSREYYPTKRGERH</sequence>
<evidence type="ECO:0000313" key="2">
    <source>
        <dbReference type="Proteomes" id="UP001434883"/>
    </source>
</evidence>